<name>A0ACC7SAL5_DOLFA</name>
<accession>A0ACC7SAL5</accession>
<dbReference type="Proteomes" id="UP001517388">
    <property type="component" value="Unassembled WGS sequence"/>
</dbReference>
<gene>
    <name evidence="1" type="ORF">FJR39_21550</name>
</gene>
<reference evidence="2" key="1">
    <citation type="journal article" date="2020" name="Toxins">
        <title>Phylogenomic Analysis of Secondary Metabolism in the Toxic Cyanobacterial Genera Anabaena, Dolichospermum and Aphanizomenon.</title>
        <authorList>
            <person name="Oesterholm J."/>
            <person name="Popin R.V."/>
            <person name="Fewer D.P."/>
            <person name="Sivonen K."/>
        </authorList>
    </citation>
    <scope>NUCLEOTIDE SEQUENCE [LARGE SCALE GENOMIC DNA]</scope>
    <source>
        <strain evidence="2">UHCC 0037</strain>
    </source>
</reference>
<proteinExistence type="predicted"/>
<sequence>MSKNSENYYDVLEISKNATAKEIREVYISLCKDLHPDKLPSKSGSHLKKLAEERLKLINEAYQILKDDKLRSEYDQNCTDELSSNARESVDNIEDLLSPSVLSEGFEILQQEEQIIWSKHMQAIDNIENQYYDYLSTVKGHTSRNLFPDTPLLKLDRFLRIIYFGLPFSCCIALFFSIMLLSWILLMNNFFPTSKMEFSFFLASFVFVTIGLLCGFIFSEDYFSLIPEQIEDHQHIYLAELHTHIVLKTSVGAYSKFNKLKSPIYKNSYVIAVSNVIKKLDLDILSVKNYRQEKINKFKSINPYQFTPQYISSLSLSERFLFVKVLKEKAKEEKGEEVMKNALKVAGAVGLVALWIGTGGGF</sequence>
<comment type="caution">
    <text evidence="1">The sequence shown here is derived from an EMBL/GenBank/DDBJ whole genome shotgun (WGS) entry which is preliminary data.</text>
</comment>
<organism evidence="1 2">
    <name type="scientific">Dolichospermum flos-aquae UHCC 0037</name>
    <dbReference type="NCBI Taxonomy" id="2590026"/>
    <lineage>
        <taxon>Bacteria</taxon>
        <taxon>Bacillati</taxon>
        <taxon>Cyanobacteriota</taxon>
        <taxon>Cyanophyceae</taxon>
        <taxon>Nostocales</taxon>
        <taxon>Aphanizomenonaceae</taxon>
        <taxon>Dolichospermum</taxon>
    </lineage>
</organism>
<evidence type="ECO:0000313" key="2">
    <source>
        <dbReference type="Proteomes" id="UP001517388"/>
    </source>
</evidence>
<dbReference type="EMBL" id="VILF01000006">
    <property type="protein sequence ID" value="MTJ45568.1"/>
    <property type="molecule type" value="Genomic_DNA"/>
</dbReference>
<keyword evidence="2" id="KW-1185">Reference proteome</keyword>
<evidence type="ECO:0000313" key="1">
    <source>
        <dbReference type="EMBL" id="MTJ45568.1"/>
    </source>
</evidence>
<protein>
    <submittedName>
        <fullName evidence="1">Uncharacterized protein</fullName>
    </submittedName>
</protein>